<proteinExistence type="predicted"/>
<dbReference type="Pfam" id="PF07727">
    <property type="entry name" value="RVT_2"/>
    <property type="match status" value="1"/>
</dbReference>
<protein>
    <submittedName>
        <fullName evidence="6">Uncharacterized protein</fullName>
    </submittedName>
</protein>
<evidence type="ECO:0000256" key="2">
    <source>
        <dbReference type="SAM" id="Coils"/>
    </source>
</evidence>
<dbReference type="Proteomes" id="UP001172457">
    <property type="component" value="Chromosome 3"/>
</dbReference>
<accession>A0AA38WFH5</accession>
<feature type="domain" description="Reverse transcriptase Ty1/copia-type" evidence="3">
    <location>
        <begin position="533"/>
        <end position="776"/>
    </location>
</feature>
<evidence type="ECO:0000256" key="1">
    <source>
        <dbReference type="ARBA" id="ARBA00022750"/>
    </source>
</evidence>
<dbReference type="Gene3D" id="3.30.420.10">
    <property type="entry name" value="Ribonuclease H-like superfamily/Ribonuclease H"/>
    <property type="match status" value="2"/>
</dbReference>
<name>A0AA38WFH5_9ASTR</name>
<dbReference type="InterPro" id="IPR043502">
    <property type="entry name" value="DNA/RNA_pol_sf"/>
</dbReference>
<dbReference type="Pfam" id="PF22936">
    <property type="entry name" value="Pol_BBD"/>
    <property type="match status" value="1"/>
</dbReference>
<sequence length="1109" mass="126224">MNFIGAQHQATVGDLCISDSGTTNTILKSKKYFSKLKPTNGIVGTISGPVDVIEGIGMAHFVLPNGTNFLINNALFSPKSNRNLLSLSDIYLNGFDIRTITLGDKKYMLIVDKDHVLEKLPTLPNGLHYTYINVVETNMVVKEKYCDPTVFSLWHDRLGHPGSTMMRRIIASTNGHPLKEQKIPQTGTFTQCTSCSLGKLIVRPSPSKIEKELPTFLERIQGDICGPIHPPCGPFRYFMVLIDASSRWSHVCLLSTRNVAFAKFLAQIIKLRAHFPDYSIKTVRLDNAVNLHLKPSMTIALYVPIAPPQRTKMGPQRRLGIYVGYETSSIIRYLEPLTGDVFTARFADCHFNETMFPTLGGEKKIKENDVSWCEPSLSYLDPRTKQCEMEVQKIMHLQEIANQLPDAFTDTKRVTKSYIPAVNAPARVDVPVGQTNDKVTAESKTRLKQEDMDDINKEVAINYGYMENEWNKNKMRNIDDIFSYAVTCDVFGNDDPEPTSVIECQNRQDWVKWRDAIQVELDSLNKRNVFGPIVLTPEAVKPVGNRWVFVRKRNEKNEIMRYKARLVAQGFSQRPGIDYEETYSPVMDAITFRYLISLAVSKNLEMRLMDVVTAYLYGSLDSDIYMKIPEGFKMPEALSIKPREMYSIKLQRSLYGLKQSGRMWYNRLSDYLISKGYINNLICPCVFIKKTTSGYVIIAVYVDDLNIIGTHKEINEVIMLLKGEFEMKDLGKTKYCLGLQIEHMHNGILVHQSNYVEKVLKRFNMDKANPLSTPMVVRSLNVDKDPFRPCEENEEVLGPEVPYLTAIGALMYLTNCTRLDISFAVNLLARFSLFYSNNAKEGLLGYADAGYLSDPHKARSQTGYVFMNGGTAISWRSQKQTLVATSSNHAEVIALHEASRECVWLRSMTQLIVTSCGLEEDRNPTLIYEDNAACVTQMKEGYIKSDRTKHIPPRFFSYTQDLMKSNQVEIKYVQSSNNTADLFTKSLPTAIFRKHVHSIGMRHAHKMYNALYEMEQAFVDPTRIEKLDEKICGLTNKLETLNSYLLELKKKMLEERESSISIIRVYDDELNKLRKEHEVLKAQVGELRTLVDTLEVKLQTSQGKDLASH</sequence>
<evidence type="ECO:0000313" key="7">
    <source>
        <dbReference type="Proteomes" id="UP001172457"/>
    </source>
</evidence>
<dbReference type="InterPro" id="IPR054722">
    <property type="entry name" value="PolX-like_BBD"/>
</dbReference>
<dbReference type="CDD" id="cd09272">
    <property type="entry name" value="RNase_HI_RT_Ty1"/>
    <property type="match status" value="1"/>
</dbReference>
<evidence type="ECO:0000259" key="4">
    <source>
        <dbReference type="Pfam" id="PF13976"/>
    </source>
</evidence>
<dbReference type="EMBL" id="JARYMX010000003">
    <property type="protein sequence ID" value="KAJ9558812.1"/>
    <property type="molecule type" value="Genomic_DNA"/>
</dbReference>
<keyword evidence="7" id="KW-1185">Reference proteome</keyword>
<dbReference type="PANTHER" id="PTHR11439">
    <property type="entry name" value="GAG-POL-RELATED RETROTRANSPOSON"/>
    <property type="match status" value="1"/>
</dbReference>
<feature type="domain" description="Retrovirus-related Pol polyprotein from transposon TNT 1-94-like beta-barrel" evidence="5">
    <location>
        <begin position="17"/>
        <end position="94"/>
    </location>
</feature>
<dbReference type="InterPro" id="IPR013103">
    <property type="entry name" value="RVT_2"/>
</dbReference>
<keyword evidence="1" id="KW-0378">Hydrolase</keyword>
<organism evidence="6 7">
    <name type="scientific">Centaurea solstitialis</name>
    <name type="common">yellow star-thistle</name>
    <dbReference type="NCBI Taxonomy" id="347529"/>
    <lineage>
        <taxon>Eukaryota</taxon>
        <taxon>Viridiplantae</taxon>
        <taxon>Streptophyta</taxon>
        <taxon>Embryophyta</taxon>
        <taxon>Tracheophyta</taxon>
        <taxon>Spermatophyta</taxon>
        <taxon>Magnoliopsida</taxon>
        <taxon>eudicotyledons</taxon>
        <taxon>Gunneridae</taxon>
        <taxon>Pentapetalae</taxon>
        <taxon>asterids</taxon>
        <taxon>campanulids</taxon>
        <taxon>Asterales</taxon>
        <taxon>Asteraceae</taxon>
        <taxon>Carduoideae</taxon>
        <taxon>Cardueae</taxon>
        <taxon>Centaureinae</taxon>
        <taxon>Centaurea</taxon>
    </lineage>
</organism>
<evidence type="ECO:0000259" key="3">
    <source>
        <dbReference type="Pfam" id="PF07727"/>
    </source>
</evidence>
<dbReference type="Pfam" id="PF13976">
    <property type="entry name" value="gag_pre-integrs"/>
    <property type="match status" value="1"/>
</dbReference>
<dbReference type="GO" id="GO:0004190">
    <property type="term" value="F:aspartic-type endopeptidase activity"/>
    <property type="evidence" value="ECO:0007669"/>
    <property type="project" value="UniProtKB-KW"/>
</dbReference>
<gene>
    <name evidence="6" type="ORF">OSB04_013426</name>
</gene>
<dbReference type="SUPFAM" id="SSF56672">
    <property type="entry name" value="DNA/RNA polymerases"/>
    <property type="match status" value="1"/>
</dbReference>
<feature type="coiled-coil region" evidence="2">
    <location>
        <begin position="1063"/>
        <end position="1090"/>
    </location>
</feature>
<dbReference type="AlphaFoldDB" id="A0AA38WFH5"/>
<keyword evidence="2" id="KW-0175">Coiled coil</keyword>
<comment type="caution">
    <text evidence="6">The sequence shown here is derived from an EMBL/GenBank/DDBJ whole genome shotgun (WGS) entry which is preliminary data.</text>
</comment>
<keyword evidence="1" id="KW-0645">Protease</keyword>
<feature type="domain" description="GAG-pre-integrase" evidence="4">
    <location>
        <begin position="132"/>
        <end position="199"/>
    </location>
</feature>
<dbReference type="GO" id="GO:0003676">
    <property type="term" value="F:nucleic acid binding"/>
    <property type="evidence" value="ECO:0007669"/>
    <property type="project" value="InterPro"/>
</dbReference>
<dbReference type="InterPro" id="IPR012337">
    <property type="entry name" value="RNaseH-like_sf"/>
</dbReference>
<keyword evidence="1" id="KW-0064">Aspartyl protease</keyword>
<dbReference type="PANTHER" id="PTHR11439:SF486">
    <property type="entry name" value="RLK (RECEPTOR-LIKE KINASE) PROTEIN, PUTATIVE-RELATED"/>
    <property type="match status" value="1"/>
</dbReference>
<evidence type="ECO:0000313" key="6">
    <source>
        <dbReference type="EMBL" id="KAJ9558812.1"/>
    </source>
</evidence>
<dbReference type="InterPro" id="IPR036397">
    <property type="entry name" value="RNaseH_sf"/>
</dbReference>
<reference evidence="6" key="1">
    <citation type="submission" date="2023-03" db="EMBL/GenBank/DDBJ databases">
        <title>Chromosome-scale reference genome and RAD-based genetic map of yellow starthistle (Centaurea solstitialis) reveal putative structural variation and QTLs associated with invader traits.</title>
        <authorList>
            <person name="Reatini B."/>
            <person name="Cang F.A."/>
            <person name="Jiang Q."/>
            <person name="Mckibben M.T.W."/>
            <person name="Barker M.S."/>
            <person name="Rieseberg L.H."/>
            <person name="Dlugosch K.M."/>
        </authorList>
    </citation>
    <scope>NUCLEOTIDE SEQUENCE</scope>
    <source>
        <strain evidence="6">CAN-66</strain>
        <tissue evidence="6">Leaf</tissue>
    </source>
</reference>
<dbReference type="SUPFAM" id="SSF53098">
    <property type="entry name" value="Ribonuclease H-like"/>
    <property type="match status" value="1"/>
</dbReference>
<evidence type="ECO:0000259" key="5">
    <source>
        <dbReference type="Pfam" id="PF22936"/>
    </source>
</evidence>
<dbReference type="InterPro" id="IPR025724">
    <property type="entry name" value="GAG-pre-integrase_dom"/>
</dbReference>